<evidence type="ECO:0000313" key="2">
    <source>
        <dbReference type="Proteomes" id="UP001634394"/>
    </source>
</evidence>
<evidence type="ECO:0000313" key="1">
    <source>
        <dbReference type="EMBL" id="KAL3888440.1"/>
    </source>
</evidence>
<sequence>MFTIRYCGLQACIKELSSEIREIKVELDSLKRKRVERLFNRQDSKKRWIFGCEEHLKKNCSKLKTNRNWQGQQPRCNPVALEFLTMDQEFTNQAECKEEKSIFSLILVQLL</sequence>
<dbReference type="AlphaFoldDB" id="A0ABD3XQJ7"/>
<dbReference type="EMBL" id="JBJQND010000001">
    <property type="protein sequence ID" value="KAL3888440.1"/>
    <property type="molecule type" value="Genomic_DNA"/>
</dbReference>
<dbReference type="Proteomes" id="UP001634394">
    <property type="component" value="Unassembled WGS sequence"/>
</dbReference>
<name>A0ABD3XQJ7_SINWO</name>
<proteinExistence type="predicted"/>
<accession>A0ABD3XQJ7</accession>
<protein>
    <submittedName>
        <fullName evidence="1">Uncharacterized protein</fullName>
    </submittedName>
</protein>
<reference evidence="1 2" key="1">
    <citation type="submission" date="2024-11" db="EMBL/GenBank/DDBJ databases">
        <title>Chromosome-level genome assembly of the freshwater bivalve Anodonta woodiana.</title>
        <authorList>
            <person name="Chen X."/>
        </authorList>
    </citation>
    <scope>NUCLEOTIDE SEQUENCE [LARGE SCALE GENOMIC DNA]</scope>
    <source>
        <strain evidence="1">MN2024</strain>
        <tissue evidence="1">Gills</tissue>
    </source>
</reference>
<organism evidence="1 2">
    <name type="scientific">Sinanodonta woodiana</name>
    <name type="common">Chinese pond mussel</name>
    <name type="synonym">Anodonta woodiana</name>
    <dbReference type="NCBI Taxonomy" id="1069815"/>
    <lineage>
        <taxon>Eukaryota</taxon>
        <taxon>Metazoa</taxon>
        <taxon>Spiralia</taxon>
        <taxon>Lophotrochozoa</taxon>
        <taxon>Mollusca</taxon>
        <taxon>Bivalvia</taxon>
        <taxon>Autobranchia</taxon>
        <taxon>Heteroconchia</taxon>
        <taxon>Palaeoheterodonta</taxon>
        <taxon>Unionida</taxon>
        <taxon>Unionoidea</taxon>
        <taxon>Unionidae</taxon>
        <taxon>Unioninae</taxon>
        <taxon>Sinanodonta</taxon>
    </lineage>
</organism>
<comment type="caution">
    <text evidence="1">The sequence shown here is derived from an EMBL/GenBank/DDBJ whole genome shotgun (WGS) entry which is preliminary data.</text>
</comment>
<gene>
    <name evidence="1" type="ORF">ACJMK2_000807</name>
</gene>
<keyword evidence="2" id="KW-1185">Reference proteome</keyword>